<comment type="subcellular location">
    <subcellularLocation>
        <location evidence="1">Nucleus</location>
    </subcellularLocation>
</comment>
<dbReference type="PANTHER" id="PTHR37534:SF5">
    <property type="entry name" value="C6 ZINC FINGER DOMAIN-CONTAINING PROTEIN"/>
    <property type="match status" value="1"/>
</dbReference>
<dbReference type="GO" id="GO:0000976">
    <property type="term" value="F:transcription cis-regulatory region binding"/>
    <property type="evidence" value="ECO:0007669"/>
    <property type="project" value="TreeGrafter"/>
</dbReference>
<evidence type="ECO:0000313" key="4">
    <source>
        <dbReference type="EMBL" id="KIW52006.1"/>
    </source>
</evidence>
<dbReference type="GO" id="GO:0045944">
    <property type="term" value="P:positive regulation of transcription by RNA polymerase II"/>
    <property type="evidence" value="ECO:0007669"/>
    <property type="project" value="TreeGrafter"/>
</dbReference>
<dbReference type="HOGENOM" id="CLU_008719_5_0_1"/>
<proteinExistence type="predicted"/>
<protein>
    <recommendedName>
        <fullName evidence="6">Transcription factor domain-containing protein</fullName>
    </recommendedName>
</protein>
<sequence>MEPSGGRPENHTAFAVVSKTYHNTNVNRNENQTIADQYAVTSQQGNSPETQRSTLDSPQSLNGPQSLLDDNPHDPMISAEDAFYMERYCYILGSWFDVFDSAKHFSRVVPHLSLTHPVLRLSVLAWAAKQYYLTNLTQSVDTSLAYYDRALRMLTASINDVSTSSPPAVFASCLLLAISELMGDSYQDWQLHLEGTYSLVLTHGWHGRSVGLGGACFWIYARMDVLSSLSTAECSRLSTELWMPVDDEIHIYGLLDSPTLEDWSNQTVFLLAEIHNLLCKVRAAESDETFNGFLETWNALKEKIRLHKQRQPIQFKPLAVLEAGDTKDNPFPTRRYLSESVSLATQFWNVAQLLFILARPERSRRERCDRYRTEAKTFMTLAKRTVAISIHNRHEINWVGATQLLSVTGMAIVDWAERKALLKCLKDIHLRTGWNTHEVIDALLAWWGWSAPLNERGQSWTDVHQEIGPYASVSEWMLRMFDCGVVMKAARLSSQTQ</sequence>
<dbReference type="Proteomes" id="UP000054342">
    <property type="component" value="Unassembled WGS sequence"/>
</dbReference>
<evidence type="ECO:0008006" key="6">
    <source>
        <dbReference type="Google" id="ProtNLM"/>
    </source>
</evidence>
<evidence type="ECO:0000256" key="3">
    <source>
        <dbReference type="SAM" id="MobiDB-lite"/>
    </source>
</evidence>
<name>A0A0D2BI99_9EURO</name>
<organism evidence="4 5">
    <name type="scientific">Exophiala xenobiotica</name>
    <dbReference type="NCBI Taxonomy" id="348802"/>
    <lineage>
        <taxon>Eukaryota</taxon>
        <taxon>Fungi</taxon>
        <taxon>Dikarya</taxon>
        <taxon>Ascomycota</taxon>
        <taxon>Pezizomycotina</taxon>
        <taxon>Eurotiomycetes</taxon>
        <taxon>Chaetothyriomycetidae</taxon>
        <taxon>Chaetothyriales</taxon>
        <taxon>Herpotrichiellaceae</taxon>
        <taxon>Exophiala</taxon>
    </lineage>
</organism>
<dbReference type="EMBL" id="KN847322">
    <property type="protein sequence ID" value="KIW52006.1"/>
    <property type="molecule type" value="Genomic_DNA"/>
</dbReference>
<keyword evidence="2" id="KW-0539">Nucleus</keyword>
<dbReference type="Pfam" id="PF11951">
    <property type="entry name" value="Fungal_trans_2"/>
    <property type="match status" value="1"/>
</dbReference>
<dbReference type="STRING" id="348802.A0A0D2BI99"/>
<gene>
    <name evidence="4" type="ORF">PV05_10668</name>
</gene>
<dbReference type="GeneID" id="25332576"/>
<keyword evidence="5" id="KW-1185">Reference proteome</keyword>
<reference evidence="4 5" key="1">
    <citation type="submission" date="2015-01" db="EMBL/GenBank/DDBJ databases">
        <title>The Genome Sequence of Exophiala xenobiotica CBS118157.</title>
        <authorList>
            <consortium name="The Broad Institute Genomics Platform"/>
            <person name="Cuomo C."/>
            <person name="de Hoog S."/>
            <person name="Gorbushina A."/>
            <person name="Stielow B."/>
            <person name="Teixiera M."/>
            <person name="Abouelleil A."/>
            <person name="Chapman S.B."/>
            <person name="Priest M."/>
            <person name="Young S.K."/>
            <person name="Wortman J."/>
            <person name="Nusbaum C."/>
            <person name="Birren B."/>
        </authorList>
    </citation>
    <scope>NUCLEOTIDE SEQUENCE [LARGE SCALE GENOMIC DNA]</scope>
    <source>
        <strain evidence="4 5">CBS 118157</strain>
    </source>
</reference>
<dbReference type="PANTHER" id="PTHR37534">
    <property type="entry name" value="TRANSCRIPTIONAL ACTIVATOR PROTEIN UGA3"/>
    <property type="match status" value="1"/>
</dbReference>
<dbReference type="OrthoDB" id="4109458at2759"/>
<evidence type="ECO:0000313" key="5">
    <source>
        <dbReference type="Proteomes" id="UP000054342"/>
    </source>
</evidence>
<dbReference type="InterPro" id="IPR021858">
    <property type="entry name" value="Fun_TF"/>
</dbReference>
<dbReference type="RefSeq" id="XP_013312590.1">
    <property type="nucleotide sequence ID" value="XM_013457136.1"/>
</dbReference>
<evidence type="ECO:0000256" key="2">
    <source>
        <dbReference type="ARBA" id="ARBA00023242"/>
    </source>
</evidence>
<dbReference type="AlphaFoldDB" id="A0A0D2BI99"/>
<evidence type="ECO:0000256" key="1">
    <source>
        <dbReference type="ARBA" id="ARBA00004123"/>
    </source>
</evidence>
<accession>A0A0D2BI99</accession>
<dbReference type="GO" id="GO:0003700">
    <property type="term" value="F:DNA-binding transcription factor activity"/>
    <property type="evidence" value="ECO:0007669"/>
    <property type="project" value="TreeGrafter"/>
</dbReference>
<feature type="compositionally biased region" description="Polar residues" evidence="3">
    <location>
        <begin position="40"/>
        <end position="65"/>
    </location>
</feature>
<dbReference type="GO" id="GO:0005634">
    <property type="term" value="C:nucleus"/>
    <property type="evidence" value="ECO:0007669"/>
    <property type="project" value="UniProtKB-SubCell"/>
</dbReference>
<feature type="region of interest" description="Disordered" evidence="3">
    <location>
        <begin position="40"/>
        <end position="73"/>
    </location>
</feature>